<dbReference type="SUPFAM" id="SSF55811">
    <property type="entry name" value="Nudix"/>
    <property type="match status" value="1"/>
</dbReference>
<proteinExistence type="predicted"/>
<dbReference type="EMBL" id="JAGUCO010000036">
    <property type="protein sequence ID" value="MBS2101037.1"/>
    <property type="molecule type" value="Genomic_DNA"/>
</dbReference>
<keyword evidence="2" id="KW-1185">Reference proteome</keyword>
<sequence length="45" mass="5061">MGVILENTNNEILTYKRKGFHAPVFSIAKGHLKEGETFKEAVDNI</sequence>
<organism evidence="1 2">
    <name type="scientific">Carboxylicivirga linearis</name>
    <dbReference type="NCBI Taxonomy" id="1628157"/>
    <lineage>
        <taxon>Bacteria</taxon>
        <taxon>Pseudomonadati</taxon>
        <taxon>Bacteroidota</taxon>
        <taxon>Bacteroidia</taxon>
        <taxon>Marinilabiliales</taxon>
        <taxon>Marinilabiliaceae</taxon>
        <taxon>Carboxylicivirga</taxon>
    </lineage>
</organism>
<comment type="caution">
    <text evidence="1">The sequence shown here is derived from an EMBL/GenBank/DDBJ whole genome shotgun (WGS) entry which is preliminary data.</text>
</comment>
<evidence type="ECO:0000313" key="1">
    <source>
        <dbReference type="EMBL" id="MBS2101037.1"/>
    </source>
</evidence>
<dbReference type="Gene3D" id="3.90.79.10">
    <property type="entry name" value="Nucleoside Triphosphate Pyrophosphohydrolase"/>
    <property type="match status" value="1"/>
</dbReference>
<protein>
    <submittedName>
        <fullName evidence="1">Uncharacterized protein</fullName>
    </submittedName>
</protein>
<dbReference type="Proteomes" id="UP000708576">
    <property type="component" value="Unassembled WGS sequence"/>
</dbReference>
<evidence type="ECO:0000313" key="2">
    <source>
        <dbReference type="Proteomes" id="UP000708576"/>
    </source>
</evidence>
<name>A0ABS5K1J9_9BACT</name>
<dbReference type="InterPro" id="IPR015797">
    <property type="entry name" value="NUDIX_hydrolase-like_dom_sf"/>
</dbReference>
<reference evidence="1 2" key="1">
    <citation type="journal article" date="2015" name="Int. J. Syst. Evol. Microbiol.">
        <title>Carboxylicivirga linearis sp. nov., isolated from a sea cucumber culture pond.</title>
        <authorList>
            <person name="Wang F.Q."/>
            <person name="Zhou Y.X."/>
            <person name="Lin X.Z."/>
            <person name="Chen G.J."/>
            <person name="Du Z.J."/>
        </authorList>
    </citation>
    <scope>NUCLEOTIDE SEQUENCE [LARGE SCALE GENOMIC DNA]</scope>
    <source>
        <strain evidence="1 2">FB218</strain>
    </source>
</reference>
<gene>
    <name evidence="1" type="ORF">KEM10_22320</name>
</gene>
<dbReference type="RefSeq" id="WP_212220099.1">
    <property type="nucleotide sequence ID" value="NZ_JAGUCO010000036.1"/>
</dbReference>
<accession>A0ABS5K1J9</accession>